<accession>A0A0L0FT14</accession>
<evidence type="ECO:0000313" key="1">
    <source>
        <dbReference type="EMBL" id="KNC79957.1"/>
    </source>
</evidence>
<name>A0A0L0FT14_9EUKA</name>
<proteinExistence type="predicted"/>
<dbReference type="RefSeq" id="XP_014153859.1">
    <property type="nucleotide sequence ID" value="XM_014298384.1"/>
</dbReference>
<dbReference type="GeneID" id="25908177"/>
<sequence>MEPVYGQTTNAQKAAIAIKHGATDLANSINNSTAQKVADAINDGAEAAAEAIDNGVHNVNNTAATMAKDVAEATK</sequence>
<keyword evidence="2" id="KW-1185">Reference proteome</keyword>
<gene>
    <name evidence="1" type="ORF">SARC_07673</name>
</gene>
<dbReference type="AlphaFoldDB" id="A0A0L0FT14"/>
<organism evidence="1 2">
    <name type="scientific">Sphaeroforma arctica JP610</name>
    <dbReference type="NCBI Taxonomy" id="667725"/>
    <lineage>
        <taxon>Eukaryota</taxon>
        <taxon>Ichthyosporea</taxon>
        <taxon>Ichthyophonida</taxon>
        <taxon>Sphaeroforma</taxon>
    </lineage>
</organism>
<dbReference type="EMBL" id="KQ242217">
    <property type="protein sequence ID" value="KNC79957.1"/>
    <property type="molecule type" value="Genomic_DNA"/>
</dbReference>
<reference evidence="1 2" key="1">
    <citation type="submission" date="2011-02" db="EMBL/GenBank/DDBJ databases">
        <title>The Genome Sequence of Sphaeroforma arctica JP610.</title>
        <authorList>
            <consortium name="The Broad Institute Genome Sequencing Platform"/>
            <person name="Russ C."/>
            <person name="Cuomo C."/>
            <person name="Young S.K."/>
            <person name="Zeng Q."/>
            <person name="Gargeya S."/>
            <person name="Alvarado L."/>
            <person name="Berlin A."/>
            <person name="Chapman S.B."/>
            <person name="Chen Z."/>
            <person name="Freedman E."/>
            <person name="Gellesch M."/>
            <person name="Goldberg J."/>
            <person name="Griggs A."/>
            <person name="Gujja S."/>
            <person name="Heilman E."/>
            <person name="Heiman D."/>
            <person name="Howarth C."/>
            <person name="Mehta T."/>
            <person name="Neiman D."/>
            <person name="Pearson M."/>
            <person name="Roberts A."/>
            <person name="Saif S."/>
            <person name="Shea T."/>
            <person name="Shenoy N."/>
            <person name="Sisk P."/>
            <person name="Stolte C."/>
            <person name="Sykes S."/>
            <person name="White J."/>
            <person name="Yandava C."/>
            <person name="Burger G."/>
            <person name="Gray M.W."/>
            <person name="Holland P.W.H."/>
            <person name="King N."/>
            <person name="Lang F.B.F."/>
            <person name="Roger A.J."/>
            <person name="Ruiz-Trillo I."/>
            <person name="Haas B."/>
            <person name="Nusbaum C."/>
            <person name="Birren B."/>
        </authorList>
    </citation>
    <scope>NUCLEOTIDE SEQUENCE [LARGE SCALE GENOMIC DNA]</scope>
    <source>
        <strain evidence="1 2">JP610</strain>
    </source>
</reference>
<evidence type="ECO:0000313" key="2">
    <source>
        <dbReference type="Proteomes" id="UP000054560"/>
    </source>
</evidence>
<dbReference type="Proteomes" id="UP000054560">
    <property type="component" value="Unassembled WGS sequence"/>
</dbReference>
<protein>
    <submittedName>
        <fullName evidence="1">Uncharacterized protein</fullName>
    </submittedName>
</protein>